<evidence type="ECO:0000256" key="1">
    <source>
        <dbReference type="ARBA" id="ARBA00004167"/>
    </source>
</evidence>
<comment type="subcellular location">
    <subcellularLocation>
        <location evidence="1">Membrane</location>
        <topology evidence="1">Single-pass membrane protein</topology>
    </subcellularLocation>
</comment>
<keyword evidence="5" id="KW-0732">Signal</keyword>
<dbReference type="InterPro" id="IPR007343">
    <property type="entry name" value="Uncharacterised_pept_Zn_put"/>
</dbReference>
<sequence>MKLIPIILASIVAALLPYGTAHAYPVKNNTLTANAIYSSGALDTTECPEKPIRRRNVKLAKTYVKAVVGCLNTTWAAQFEKSGQSFRAPKLKLATNPPTKFCALKWDQSEQDAYYCDESETIFIVLSNNLLDDPSDLYLFNLVSMEYGQHVQTLTDIYSDWQDLGFRNKKEYSEHSRRYELQNDCFGAAFLASVWKSLDRSSADWKLLLSYVKEWTNKDNGARTSIAYWMNQGFTTGDPGACNTWAASAKRVA</sequence>
<proteinExistence type="predicted"/>
<reference evidence="6 7" key="1">
    <citation type="submission" date="2024-10" db="EMBL/GenBank/DDBJ databases">
        <title>The Natural Products Discovery Center: Release of the First 8490 Sequenced Strains for Exploring Actinobacteria Biosynthetic Diversity.</title>
        <authorList>
            <person name="Kalkreuter E."/>
            <person name="Kautsar S.A."/>
            <person name="Yang D."/>
            <person name="Bader C.D."/>
            <person name="Teijaro C.N."/>
            <person name="Fluegel L."/>
            <person name="Davis C.M."/>
            <person name="Simpson J.R."/>
            <person name="Lauterbach L."/>
            <person name="Steele A.D."/>
            <person name="Gui C."/>
            <person name="Meng S."/>
            <person name="Li G."/>
            <person name="Viehrig K."/>
            <person name="Ye F."/>
            <person name="Su P."/>
            <person name="Kiefer A.F."/>
            <person name="Nichols A."/>
            <person name="Cepeda A.J."/>
            <person name="Yan W."/>
            <person name="Fan B."/>
            <person name="Jiang Y."/>
            <person name="Adhikari A."/>
            <person name="Zheng C.-J."/>
            <person name="Schuster L."/>
            <person name="Cowan T.M."/>
            <person name="Smanski M.J."/>
            <person name="Chevrette M.G."/>
            <person name="De Carvalho L.P.S."/>
            <person name="Shen B."/>
        </authorList>
    </citation>
    <scope>NUCLEOTIDE SEQUENCE [LARGE SCALE GENOMIC DNA]</scope>
    <source>
        <strain evidence="6 7">NPDC001281</strain>
    </source>
</reference>
<evidence type="ECO:0000256" key="3">
    <source>
        <dbReference type="ARBA" id="ARBA00022989"/>
    </source>
</evidence>
<dbReference type="PANTHER" id="PTHR30168">
    <property type="entry name" value="PUTATIVE MEMBRANE PROTEIN YPFJ"/>
    <property type="match status" value="1"/>
</dbReference>
<evidence type="ECO:0000313" key="6">
    <source>
        <dbReference type="EMBL" id="MFF4774525.1"/>
    </source>
</evidence>
<keyword evidence="4" id="KW-0472">Membrane</keyword>
<feature type="chain" id="PRO_5046637691" evidence="5">
    <location>
        <begin position="24"/>
        <end position="253"/>
    </location>
</feature>
<comment type="caution">
    <text evidence="6">The sequence shown here is derived from an EMBL/GenBank/DDBJ whole genome shotgun (WGS) entry which is preliminary data.</text>
</comment>
<keyword evidence="3" id="KW-1133">Transmembrane helix</keyword>
<gene>
    <name evidence="6" type="ORF">ACFY05_16865</name>
</gene>
<organism evidence="6 7">
    <name type="scientific">Microtetraspora fusca</name>
    <dbReference type="NCBI Taxonomy" id="1997"/>
    <lineage>
        <taxon>Bacteria</taxon>
        <taxon>Bacillati</taxon>
        <taxon>Actinomycetota</taxon>
        <taxon>Actinomycetes</taxon>
        <taxon>Streptosporangiales</taxon>
        <taxon>Streptosporangiaceae</taxon>
        <taxon>Microtetraspora</taxon>
    </lineage>
</organism>
<protein>
    <submittedName>
        <fullName evidence="6">Neutral zinc metallopeptidase</fullName>
    </submittedName>
</protein>
<dbReference type="Proteomes" id="UP001602119">
    <property type="component" value="Unassembled WGS sequence"/>
</dbReference>
<evidence type="ECO:0000256" key="5">
    <source>
        <dbReference type="SAM" id="SignalP"/>
    </source>
</evidence>
<evidence type="ECO:0000313" key="7">
    <source>
        <dbReference type="Proteomes" id="UP001602119"/>
    </source>
</evidence>
<dbReference type="EMBL" id="JBIAXI010000009">
    <property type="protein sequence ID" value="MFF4774525.1"/>
    <property type="molecule type" value="Genomic_DNA"/>
</dbReference>
<dbReference type="Pfam" id="PF04228">
    <property type="entry name" value="Zn_peptidase"/>
    <property type="match status" value="1"/>
</dbReference>
<evidence type="ECO:0000256" key="4">
    <source>
        <dbReference type="ARBA" id="ARBA00023136"/>
    </source>
</evidence>
<dbReference type="RefSeq" id="WP_387343024.1">
    <property type="nucleotide sequence ID" value="NZ_JBIAXI010000009.1"/>
</dbReference>
<evidence type="ECO:0000256" key="2">
    <source>
        <dbReference type="ARBA" id="ARBA00022692"/>
    </source>
</evidence>
<name>A0ABW6V5V0_MICFU</name>
<dbReference type="PANTHER" id="PTHR30168:SF0">
    <property type="entry name" value="INNER MEMBRANE PROTEIN"/>
    <property type="match status" value="1"/>
</dbReference>
<keyword evidence="7" id="KW-1185">Reference proteome</keyword>
<feature type="signal peptide" evidence="5">
    <location>
        <begin position="1"/>
        <end position="23"/>
    </location>
</feature>
<keyword evidence="2" id="KW-0812">Transmembrane</keyword>
<accession>A0ABW6V5V0</accession>